<dbReference type="Pfam" id="PF00089">
    <property type="entry name" value="Trypsin"/>
    <property type="match status" value="1"/>
</dbReference>
<evidence type="ECO:0000259" key="2">
    <source>
        <dbReference type="Pfam" id="PF00089"/>
    </source>
</evidence>
<evidence type="ECO:0000256" key="1">
    <source>
        <dbReference type="ARBA" id="ARBA00023026"/>
    </source>
</evidence>
<keyword evidence="1" id="KW-0843">Virulence</keyword>
<feature type="domain" description="Peptidase S1" evidence="2">
    <location>
        <begin position="5"/>
        <end position="97"/>
    </location>
</feature>
<reference evidence="3 4" key="1">
    <citation type="submission" date="2024-09" db="EMBL/GenBank/DDBJ databases">
        <title>Genome sequencing and assembly of Phytophthora oleae, isolate VK10A, causative agent of rot of olive drupes.</title>
        <authorList>
            <person name="Conti Taguali S."/>
            <person name="Riolo M."/>
            <person name="La Spada F."/>
            <person name="Cacciola S.O."/>
            <person name="Dionisio G."/>
        </authorList>
    </citation>
    <scope>NUCLEOTIDE SEQUENCE [LARGE SCALE GENOMIC DNA]</scope>
    <source>
        <strain evidence="3 4">VK10A</strain>
    </source>
</reference>
<dbReference type="Proteomes" id="UP001632037">
    <property type="component" value="Unassembled WGS sequence"/>
</dbReference>
<dbReference type="Gene3D" id="2.40.10.10">
    <property type="entry name" value="Trypsin-like serine proteases"/>
    <property type="match status" value="1"/>
</dbReference>
<dbReference type="InterPro" id="IPR043504">
    <property type="entry name" value="Peptidase_S1_PA_chymotrypsin"/>
</dbReference>
<gene>
    <name evidence="3" type="ORF">V7S43_010335</name>
</gene>
<protein>
    <recommendedName>
        <fullName evidence="2">Peptidase S1 domain-containing protein</fullName>
    </recommendedName>
</protein>
<dbReference type="EMBL" id="JBIMZQ010000023">
    <property type="protein sequence ID" value="KAL3664585.1"/>
    <property type="molecule type" value="Genomic_DNA"/>
</dbReference>
<proteinExistence type="predicted"/>
<organism evidence="3 4">
    <name type="scientific">Phytophthora oleae</name>
    <dbReference type="NCBI Taxonomy" id="2107226"/>
    <lineage>
        <taxon>Eukaryota</taxon>
        <taxon>Sar</taxon>
        <taxon>Stramenopiles</taxon>
        <taxon>Oomycota</taxon>
        <taxon>Peronosporomycetes</taxon>
        <taxon>Peronosporales</taxon>
        <taxon>Peronosporaceae</taxon>
        <taxon>Phytophthora</taxon>
    </lineage>
</organism>
<dbReference type="InterPro" id="IPR009003">
    <property type="entry name" value="Peptidase_S1_PA"/>
</dbReference>
<dbReference type="AlphaFoldDB" id="A0ABD3FGD3"/>
<evidence type="ECO:0000313" key="4">
    <source>
        <dbReference type="Proteomes" id="UP001632037"/>
    </source>
</evidence>
<dbReference type="SUPFAM" id="SSF50494">
    <property type="entry name" value="Trypsin-like serine proteases"/>
    <property type="match status" value="1"/>
</dbReference>
<name>A0ABD3FGD3_9STRA</name>
<evidence type="ECO:0000313" key="3">
    <source>
        <dbReference type="EMBL" id="KAL3664585.1"/>
    </source>
</evidence>
<sequence length="99" mass="10557">MWSKAMGWGETSWPNGTDSYEFVVLGWKSGVTKTALKSSGWVPRWCAGGIAGKDSCSDDTGSPLIKEKGDAGDVLIGLGKRLRQDGYPAIYSRVSAAVE</sequence>
<dbReference type="InterPro" id="IPR001254">
    <property type="entry name" value="Trypsin_dom"/>
</dbReference>
<comment type="caution">
    <text evidence="3">The sequence shown here is derived from an EMBL/GenBank/DDBJ whole genome shotgun (WGS) entry which is preliminary data.</text>
</comment>
<keyword evidence="4" id="KW-1185">Reference proteome</keyword>
<accession>A0ABD3FGD3</accession>